<dbReference type="AlphaFoldDB" id="A0A177G7V0"/>
<organism evidence="2 3">
    <name type="scientific">Acetobacter malorum</name>
    <dbReference type="NCBI Taxonomy" id="178901"/>
    <lineage>
        <taxon>Bacteria</taxon>
        <taxon>Pseudomonadati</taxon>
        <taxon>Pseudomonadota</taxon>
        <taxon>Alphaproteobacteria</taxon>
        <taxon>Acetobacterales</taxon>
        <taxon>Acetobacteraceae</taxon>
        <taxon>Acetobacter</taxon>
    </lineage>
</organism>
<name>A0A177G7V0_9PROT</name>
<comment type="caution">
    <text evidence="2">The sequence shown here is derived from an EMBL/GenBank/DDBJ whole genome shotgun (WGS) entry which is preliminary data.</text>
</comment>
<dbReference type="InterPro" id="IPR036844">
    <property type="entry name" value="Hint_dom_sf"/>
</dbReference>
<dbReference type="Pfam" id="PF13403">
    <property type="entry name" value="Hint_2"/>
    <property type="match status" value="1"/>
</dbReference>
<gene>
    <name evidence="2" type="ORF">Amal_03379</name>
</gene>
<dbReference type="SUPFAM" id="SSF51294">
    <property type="entry name" value="Hedgehog/intein (Hint) domain"/>
    <property type="match status" value="1"/>
</dbReference>
<proteinExistence type="predicted"/>
<sequence>MTPYKKLVGNVTYDITTNDGFLGSQAKVTITYTDPNSGESTTLFAKDIPNGNAIVEDKTVFSLLGGGTYVTLPETTSELDFGVTFLSGLTFYIGGTTAINVGGSAFSGSTVNVFGGDVTLTGGVVGSGLSSNTVNIGYGGKFNTGNTLLSFLSGTTINFTDGGGTLVVNGGSSVIDLSGKTSINNYNPADDTIELQNQTAIDWYSISYNSNGSVTVKLYLGKEHLVGSYTANLADGVTLPVGDFYVDEGENPLKITYDGQNAYIGVCFLAGSMIRTPDGDCAVENIQIGDEVVTFDWKNNADRVSPVVWVGKAHVSVRPDLPDDEAGYPVRILKNAVADGVPYKDMLITAEHCLFFENRFVPARMLVNGVSIFYDKTIRSYDYYHVETEHHSVITADGMLTESYLDTGNRRSFKQNGKVIGLGGATRNWVEDAAAPLGVDRSFAEPVFRALDERKHKVETTQKETKIPDMTNDPDLHLMTETGAIIRPIRRTAGQYSFMVPSHTKSVRIMSRASRPSDVIGPFVDDRRYLGVAVTELCLLSAKCQYALMSQLWEDKPEGWYLTGRSDCLWTNGAALLPVGNYLNPNEVSLLSITILENNSYFLDESKGKKTEELTLMG</sequence>
<dbReference type="EMBL" id="LVHD01000048">
    <property type="protein sequence ID" value="OAG75445.1"/>
    <property type="molecule type" value="Genomic_DNA"/>
</dbReference>
<evidence type="ECO:0000313" key="2">
    <source>
        <dbReference type="EMBL" id="OAG75445.1"/>
    </source>
</evidence>
<reference evidence="2 3" key="1">
    <citation type="submission" date="2016-03" db="EMBL/GenBank/DDBJ databases">
        <title>Draft genome sequence of Acetobacter malorum CECT 7742, a strain isolated from strawberry vinegar.</title>
        <authorList>
            <person name="Sainz F."/>
            <person name="Mas A."/>
            <person name="Torija M.J."/>
        </authorList>
    </citation>
    <scope>NUCLEOTIDE SEQUENCE [LARGE SCALE GENOMIC DNA]</scope>
    <source>
        <strain evidence="2 3">CECT 7742</strain>
    </source>
</reference>
<dbReference type="PATRIC" id="fig|178901.16.peg.3609"/>
<evidence type="ECO:0000313" key="3">
    <source>
        <dbReference type="Proteomes" id="UP000077349"/>
    </source>
</evidence>
<evidence type="ECO:0000259" key="1">
    <source>
        <dbReference type="Pfam" id="PF13403"/>
    </source>
</evidence>
<protein>
    <submittedName>
        <fullName evidence="2">Outer membrane protein</fullName>
    </submittedName>
</protein>
<dbReference type="InterPro" id="IPR028992">
    <property type="entry name" value="Hedgehog/Intein_dom"/>
</dbReference>
<accession>A0A177G7V0</accession>
<dbReference type="Gene3D" id="2.170.16.10">
    <property type="entry name" value="Hedgehog/Intein (Hint) domain"/>
    <property type="match status" value="1"/>
</dbReference>
<feature type="domain" description="Hedgehog/Intein (Hint)" evidence="1">
    <location>
        <begin position="266"/>
        <end position="407"/>
    </location>
</feature>
<dbReference type="Proteomes" id="UP000077349">
    <property type="component" value="Unassembled WGS sequence"/>
</dbReference>